<evidence type="ECO:0000313" key="3">
    <source>
        <dbReference type="EMBL" id="KAK9070459.1"/>
    </source>
</evidence>
<evidence type="ECO:0000256" key="2">
    <source>
        <dbReference type="SAM" id="SignalP"/>
    </source>
</evidence>
<dbReference type="AlphaFoldDB" id="A0AAP0D8R4"/>
<dbReference type="Proteomes" id="UP001408789">
    <property type="component" value="Unassembled WGS sequence"/>
</dbReference>
<evidence type="ECO:0000313" key="4">
    <source>
        <dbReference type="Proteomes" id="UP001408789"/>
    </source>
</evidence>
<feature type="region of interest" description="Disordered" evidence="1">
    <location>
        <begin position="59"/>
        <end position="78"/>
    </location>
</feature>
<keyword evidence="2" id="KW-0732">Signal</keyword>
<name>A0AAP0D8R4_9ASTR</name>
<proteinExistence type="predicted"/>
<feature type="signal peptide" evidence="2">
    <location>
        <begin position="1"/>
        <end position="21"/>
    </location>
</feature>
<feature type="chain" id="PRO_5042989473" evidence="2">
    <location>
        <begin position="22"/>
        <end position="133"/>
    </location>
</feature>
<protein>
    <submittedName>
        <fullName evidence="3">Uncharacterized protein</fullName>
    </submittedName>
</protein>
<sequence length="133" mass="14517">MEIFIMVMVMHHMVLLYPASSHVPTVGHDGYFYGAQHYQYPTPCFQPMTPTSGLYSSAAIPPKGENAPSTGSEQQPLTIDYANGNSNSIIKGGKGTTCPVPVRPTQFHLFLKVAVNMEVNGNKQVDTTVIMRS</sequence>
<feature type="compositionally biased region" description="Polar residues" evidence="1">
    <location>
        <begin position="67"/>
        <end position="78"/>
    </location>
</feature>
<comment type="caution">
    <text evidence="3">The sequence shown here is derived from an EMBL/GenBank/DDBJ whole genome shotgun (WGS) entry which is preliminary data.</text>
</comment>
<keyword evidence="4" id="KW-1185">Reference proteome</keyword>
<accession>A0AAP0D8R4</accession>
<reference evidence="3 4" key="1">
    <citation type="submission" date="2024-04" db="EMBL/GenBank/DDBJ databases">
        <title>The reference genome of an endangered Asteraceae, Deinandra increscens subsp. villosa, native to the Central Coast of California.</title>
        <authorList>
            <person name="Guilliams M."/>
            <person name="Hasenstab-Lehman K."/>
            <person name="Meyer R."/>
            <person name="Mcevoy S."/>
        </authorList>
    </citation>
    <scope>NUCLEOTIDE SEQUENCE [LARGE SCALE GENOMIC DNA]</scope>
    <source>
        <tissue evidence="3">Leaf</tissue>
    </source>
</reference>
<evidence type="ECO:0000256" key="1">
    <source>
        <dbReference type="SAM" id="MobiDB-lite"/>
    </source>
</evidence>
<organism evidence="3 4">
    <name type="scientific">Deinandra increscens subsp. villosa</name>
    <dbReference type="NCBI Taxonomy" id="3103831"/>
    <lineage>
        <taxon>Eukaryota</taxon>
        <taxon>Viridiplantae</taxon>
        <taxon>Streptophyta</taxon>
        <taxon>Embryophyta</taxon>
        <taxon>Tracheophyta</taxon>
        <taxon>Spermatophyta</taxon>
        <taxon>Magnoliopsida</taxon>
        <taxon>eudicotyledons</taxon>
        <taxon>Gunneridae</taxon>
        <taxon>Pentapetalae</taxon>
        <taxon>asterids</taxon>
        <taxon>campanulids</taxon>
        <taxon>Asterales</taxon>
        <taxon>Asteraceae</taxon>
        <taxon>Asteroideae</taxon>
        <taxon>Heliantheae alliance</taxon>
        <taxon>Madieae</taxon>
        <taxon>Madiinae</taxon>
        <taxon>Deinandra</taxon>
    </lineage>
</organism>
<dbReference type="EMBL" id="JBCNJP010000012">
    <property type="protein sequence ID" value="KAK9070459.1"/>
    <property type="molecule type" value="Genomic_DNA"/>
</dbReference>
<gene>
    <name evidence="3" type="ORF">SSX86_010861</name>
</gene>